<accession>A0A4S4MWW3</accession>
<proteinExistence type="predicted"/>
<sequence>MSQESPQAGPSSQQQQPQRTPLVFNRLPSIKIVRQPGGPYASSVDERCFTYCSQTVHGRISQAEPYCRTFCFRKVFNHEVKRALAVVEKDPETQQRNINTVEVDVQHPLPLEGQQAARFFSSLFGSPSKSSTPSELEDWHSMTGPTKPVDEVKYWKEGWYLWMSQSRWAAQEKMDLMMCGLEKQSEWQSHKAKVLEEWTAYESGQLQAGGLIGVGDSALEDHGHGLHPIPTAPTTPPEHGHDPPVPARPFPDHASQSLLIELPPPLPPLDRSVQAFFAPSLRLLDTTRHSIESGHQKQFASLVWEKAQTPEPYELMLKAVKRTWKFWSEHWTAQGPPDGKDKKEGS</sequence>
<dbReference type="EMBL" id="SGPM01000065">
    <property type="protein sequence ID" value="THH30876.1"/>
    <property type="molecule type" value="Genomic_DNA"/>
</dbReference>
<gene>
    <name evidence="2" type="ORF">EUX98_g3327</name>
</gene>
<feature type="region of interest" description="Disordered" evidence="1">
    <location>
        <begin position="220"/>
        <end position="247"/>
    </location>
</feature>
<name>A0A4S4MWW3_9APHY</name>
<evidence type="ECO:0000313" key="3">
    <source>
        <dbReference type="Proteomes" id="UP000308730"/>
    </source>
</evidence>
<reference evidence="2 3" key="1">
    <citation type="submission" date="2019-02" db="EMBL/GenBank/DDBJ databases">
        <title>Genome sequencing of the rare red list fungi Antrodiella citrinella (Flaviporus citrinellus).</title>
        <authorList>
            <person name="Buettner E."/>
            <person name="Kellner H."/>
        </authorList>
    </citation>
    <scope>NUCLEOTIDE SEQUENCE [LARGE SCALE GENOMIC DNA]</scope>
    <source>
        <strain evidence="2 3">DSM 108506</strain>
    </source>
</reference>
<protein>
    <submittedName>
        <fullName evidence="2">Uncharacterized protein</fullName>
    </submittedName>
</protein>
<dbReference type="OrthoDB" id="3171382at2759"/>
<comment type="caution">
    <text evidence="2">The sequence shown here is derived from an EMBL/GenBank/DDBJ whole genome shotgun (WGS) entry which is preliminary data.</text>
</comment>
<organism evidence="2 3">
    <name type="scientific">Antrodiella citrinella</name>
    <dbReference type="NCBI Taxonomy" id="2447956"/>
    <lineage>
        <taxon>Eukaryota</taxon>
        <taxon>Fungi</taxon>
        <taxon>Dikarya</taxon>
        <taxon>Basidiomycota</taxon>
        <taxon>Agaricomycotina</taxon>
        <taxon>Agaricomycetes</taxon>
        <taxon>Polyporales</taxon>
        <taxon>Steccherinaceae</taxon>
        <taxon>Antrodiella</taxon>
    </lineage>
</organism>
<dbReference type="Proteomes" id="UP000308730">
    <property type="component" value="Unassembled WGS sequence"/>
</dbReference>
<evidence type="ECO:0000256" key="1">
    <source>
        <dbReference type="SAM" id="MobiDB-lite"/>
    </source>
</evidence>
<evidence type="ECO:0000313" key="2">
    <source>
        <dbReference type="EMBL" id="THH30876.1"/>
    </source>
</evidence>
<keyword evidence="3" id="KW-1185">Reference proteome</keyword>
<feature type="region of interest" description="Disordered" evidence="1">
    <location>
        <begin position="1"/>
        <end position="20"/>
    </location>
</feature>
<dbReference type="AlphaFoldDB" id="A0A4S4MWW3"/>